<dbReference type="RefSeq" id="WP_136931615.1">
    <property type="nucleotide sequence ID" value="NZ_SSMQ01000028.1"/>
</dbReference>
<name>A0A4V5PMH7_9BACT</name>
<dbReference type="EMBL" id="SSMQ01000028">
    <property type="protein sequence ID" value="TKD03495.1"/>
    <property type="molecule type" value="Genomic_DNA"/>
</dbReference>
<reference evidence="1 2" key="1">
    <citation type="submission" date="2019-04" db="EMBL/GenBank/DDBJ databases">
        <authorList>
            <person name="Li Y."/>
            <person name="Wang J."/>
        </authorList>
    </citation>
    <scope>NUCLEOTIDE SEQUENCE [LARGE SCALE GENOMIC DNA]</scope>
    <source>
        <strain evidence="1 2">DSM 14668</strain>
    </source>
</reference>
<keyword evidence="2" id="KW-1185">Reference proteome</keyword>
<dbReference type="AlphaFoldDB" id="A0A4V5PMH7"/>
<gene>
    <name evidence="1" type="ORF">E8A74_25155</name>
</gene>
<dbReference type="Proteomes" id="UP000309215">
    <property type="component" value="Unassembled WGS sequence"/>
</dbReference>
<evidence type="ECO:0000313" key="1">
    <source>
        <dbReference type="EMBL" id="TKD03495.1"/>
    </source>
</evidence>
<evidence type="ECO:0008006" key="3">
    <source>
        <dbReference type="Google" id="ProtNLM"/>
    </source>
</evidence>
<comment type="caution">
    <text evidence="1">The sequence shown here is derived from an EMBL/GenBank/DDBJ whole genome shotgun (WGS) entry which is preliminary data.</text>
</comment>
<organism evidence="1 2">
    <name type="scientific">Polyangium fumosum</name>
    <dbReference type="NCBI Taxonomy" id="889272"/>
    <lineage>
        <taxon>Bacteria</taxon>
        <taxon>Pseudomonadati</taxon>
        <taxon>Myxococcota</taxon>
        <taxon>Polyangia</taxon>
        <taxon>Polyangiales</taxon>
        <taxon>Polyangiaceae</taxon>
        <taxon>Polyangium</taxon>
    </lineage>
</organism>
<evidence type="ECO:0000313" key="2">
    <source>
        <dbReference type="Proteomes" id="UP000309215"/>
    </source>
</evidence>
<dbReference type="OrthoDB" id="5530214at2"/>
<sequence>MRAFRGSFVGAMFVGIVHVAVGCGGSDELPGAGGGGAGGSGGSGGDPITCSFEVASHDVGCPGGSCPITADVEVRCTEREFGAAGVRVAPGPTGTFLGTSSHDGTYLFEITPTGGSRFDAFPMRLDATAMVLAQGPTGEVYAVGDETTIDGSTSPVGYPNGLVLVRPEGSGFVKEAVADRDDRYVPVHDFEIDPAGVAHVWYASEPPSGVSVAKRTVDGSFSSSAVKTVGEGSRFTIDASGAPVSLGFIPNGSFYDLAYGDPPEVLTGVSVPSVITKYRVTQAPASVLGAGIEPFVAVLQHDVGLHVVWPEGQASDEIEIPDTNVPPYVCPATTEYDSQNGTCPAPCHETTTGIENGAFAITRTADGKVWLAWIVSHLDYMRVYQKQCFDSEFMCICSGVAEDVKTTNDLVIARYEPGNLAVDPLLTLPIDAPAAYDLFSDLWTDVRLLDIRAFGADVAVGVRLEDEKGLKVRVLRILNTP</sequence>
<protein>
    <recommendedName>
        <fullName evidence="3">Carboxypeptidase regulatory-like domain-containing protein</fullName>
    </recommendedName>
</protein>
<accession>A0A4V5PMH7</accession>
<dbReference type="PROSITE" id="PS51257">
    <property type="entry name" value="PROKAR_LIPOPROTEIN"/>
    <property type="match status" value="1"/>
</dbReference>
<proteinExistence type="predicted"/>